<dbReference type="PANTHER" id="PTHR33444">
    <property type="entry name" value="SI:DKEY-19B23.12-RELATED"/>
    <property type="match status" value="1"/>
</dbReference>
<sequence>MTTTDTAIPLEAEPALPKEPAAETSNPGAKDKGAGAVLAKAGSSPAFLVINIVLLSIIPIIQIYIGWEYAEACPINYKIPKYLFIAGLVGIISSILSQLRNYLSGRSSTKSSGEVSTRKAGITAATATNSIIATLITVITCCLNIFLLVWFIRGCIWVFSAWNQVQYTHPNAATFCKPLVYRFVAVSLFVPIILLSLCCCCPLCIASTAFIGMAAENA</sequence>
<keyword evidence="1" id="KW-0472">Membrane</keyword>
<proteinExistence type="predicted"/>
<dbReference type="OrthoDB" id="6157510at2759"/>
<gene>
    <name evidence="2" type="ORF">EDS130_LOCUS42396</name>
    <name evidence="3" type="ORF">XAT740_LOCUS41020</name>
</gene>
<dbReference type="InterPro" id="IPR040350">
    <property type="entry name" value="TMEM272"/>
</dbReference>
<evidence type="ECO:0000256" key="1">
    <source>
        <dbReference type="SAM" id="Phobius"/>
    </source>
</evidence>
<feature type="transmembrane region" description="Helical" evidence="1">
    <location>
        <begin position="46"/>
        <end position="67"/>
    </location>
</feature>
<comment type="caution">
    <text evidence="3">The sequence shown here is derived from an EMBL/GenBank/DDBJ whole genome shotgun (WGS) entry which is preliminary data.</text>
</comment>
<keyword evidence="1" id="KW-1133">Transmembrane helix</keyword>
<keyword evidence="4" id="KW-1185">Reference proteome</keyword>
<protein>
    <submittedName>
        <fullName evidence="3">Uncharacterized protein</fullName>
    </submittedName>
</protein>
<evidence type="ECO:0000313" key="2">
    <source>
        <dbReference type="EMBL" id="CAF1497193.1"/>
    </source>
</evidence>
<accession>A0A815UVP3</accession>
<dbReference type="EMBL" id="CAJNOJ010000614">
    <property type="protein sequence ID" value="CAF1497193.1"/>
    <property type="molecule type" value="Genomic_DNA"/>
</dbReference>
<keyword evidence="1" id="KW-0812">Transmembrane</keyword>
<reference evidence="3" key="1">
    <citation type="submission" date="2021-02" db="EMBL/GenBank/DDBJ databases">
        <authorList>
            <person name="Nowell W R."/>
        </authorList>
    </citation>
    <scope>NUCLEOTIDE SEQUENCE</scope>
</reference>
<organism evidence="3 4">
    <name type="scientific">Adineta ricciae</name>
    <name type="common">Rotifer</name>
    <dbReference type="NCBI Taxonomy" id="249248"/>
    <lineage>
        <taxon>Eukaryota</taxon>
        <taxon>Metazoa</taxon>
        <taxon>Spiralia</taxon>
        <taxon>Gnathifera</taxon>
        <taxon>Rotifera</taxon>
        <taxon>Eurotatoria</taxon>
        <taxon>Bdelloidea</taxon>
        <taxon>Adinetida</taxon>
        <taxon>Adinetidae</taxon>
        <taxon>Adineta</taxon>
    </lineage>
</organism>
<dbReference type="Proteomes" id="UP000663852">
    <property type="component" value="Unassembled WGS sequence"/>
</dbReference>
<evidence type="ECO:0000313" key="4">
    <source>
        <dbReference type="Proteomes" id="UP000663828"/>
    </source>
</evidence>
<dbReference type="EMBL" id="CAJNOR010004743">
    <property type="protein sequence ID" value="CAF1524594.1"/>
    <property type="molecule type" value="Genomic_DNA"/>
</dbReference>
<feature type="transmembrane region" description="Helical" evidence="1">
    <location>
        <begin position="79"/>
        <end position="99"/>
    </location>
</feature>
<dbReference type="PANTHER" id="PTHR33444:SF7">
    <property type="entry name" value="TRANSMEMBRANE PROTEIN 272"/>
    <property type="match status" value="1"/>
</dbReference>
<dbReference type="Proteomes" id="UP000663828">
    <property type="component" value="Unassembled WGS sequence"/>
</dbReference>
<feature type="transmembrane region" description="Helical" evidence="1">
    <location>
        <begin position="188"/>
        <end position="215"/>
    </location>
</feature>
<feature type="transmembrane region" description="Helical" evidence="1">
    <location>
        <begin position="120"/>
        <end position="152"/>
    </location>
</feature>
<name>A0A815UVP3_ADIRI</name>
<dbReference type="AlphaFoldDB" id="A0A815UVP3"/>
<evidence type="ECO:0000313" key="3">
    <source>
        <dbReference type="EMBL" id="CAF1524594.1"/>
    </source>
</evidence>